<evidence type="ECO:0000313" key="2">
    <source>
        <dbReference type="Proteomes" id="UP000000768"/>
    </source>
</evidence>
<gene>
    <name evidence="1" type="ORF">SORBI_3001G220250</name>
</gene>
<dbReference type="Proteomes" id="UP000000768">
    <property type="component" value="Chromosome 1"/>
</dbReference>
<name>A0A1Z5S6U1_SORBI</name>
<organism evidence="1 2">
    <name type="scientific">Sorghum bicolor</name>
    <name type="common">Sorghum</name>
    <name type="synonym">Sorghum vulgare</name>
    <dbReference type="NCBI Taxonomy" id="4558"/>
    <lineage>
        <taxon>Eukaryota</taxon>
        <taxon>Viridiplantae</taxon>
        <taxon>Streptophyta</taxon>
        <taxon>Embryophyta</taxon>
        <taxon>Tracheophyta</taxon>
        <taxon>Spermatophyta</taxon>
        <taxon>Magnoliopsida</taxon>
        <taxon>Liliopsida</taxon>
        <taxon>Poales</taxon>
        <taxon>Poaceae</taxon>
        <taxon>PACMAD clade</taxon>
        <taxon>Panicoideae</taxon>
        <taxon>Andropogonodae</taxon>
        <taxon>Andropogoneae</taxon>
        <taxon>Sorghinae</taxon>
        <taxon>Sorghum</taxon>
    </lineage>
</organism>
<accession>A0A1Z5S6U1</accession>
<dbReference type="AlphaFoldDB" id="A0A1Z5S6U1"/>
<reference evidence="2" key="2">
    <citation type="journal article" date="2018" name="Plant J.">
        <title>The Sorghum bicolor reference genome: improved assembly, gene annotations, a transcriptome atlas, and signatures of genome organization.</title>
        <authorList>
            <person name="McCormick R.F."/>
            <person name="Truong S.K."/>
            <person name="Sreedasyam A."/>
            <person name="Jenkins J."/>
            <person name="Shu S."/>
            <person name="Sims D."/>
            <person name="Kennedy M."/>
            <person name="Amirebrahimi M."/>
            <person name="Weers B.D."/>
            <person name="McKinley B."/>
            <person name="Mattison A."/>
            <person name="Morishige D.T."/>
            <person name="Grimwood J."/>
            <person name="Schmutz J."/>
            <person name="Mullet J.E."/>
        </authorList>
    </citation>
    <scope>NUCLEOTIDE SEQUENCE [LARGE SCALE GENOMIC DNA]</scope>
    <source>
        <strain evidence="2">cv. BTx623</strain>
    </source>
</reference>
<keyword evidence="2" id="KW-1185">Reference proteome</keyword>
<protein>
    <submittedName>
        <fullName evidence="1">Uncharacterized protein</fullName>
    </submittedName>
</protein>
<reference evidence="1 2" key="1">
    <citation type="journal article" date="2009" name="Nature">
        <title>The Sorghum bicolor genome and the diversification of grasses.</title>
        <authorList>
            <person name="Paterson A.H."/>
            <person name="Bowers J.E."/>
            <person name="Bruggmann R."/>
            <person name="Dubchak I."/>
            <person name="Grimwood J."/>
            <person name="Gundlach H."/>
            <person name="Haberer G."/>
            <person name="Hellsten U."/>
            <person name="Mitros T."/>
            <person name="Poliakov A."/>
            <person name="Schmutz J."/>
            <person name="Spannagl M."/>
            <person name="Tang H."/>
            <person name="Wang X."/>
            <person name="Wicker T."/>
            <person name="Bharti A.K."/>
            <person name="Chapman J."/>
            <person name="Feltus F.A."/>
            <person name="Gowik U."/>
            <person name="Grigoriev I.V."/>
            <person name="Lyons E."/>
            <person name="Maher C.A."/>
            <person name="Martis M."/>
            <person name="Narechania A."/>
            <person name="Otillar R.P."/>
            <person name="Penning B.W."/>
            <person name="Salamov A.A."/>
            <person name="Wang Y."/>
            <person name="Zhang L."/>
            <person name="Carpita N.C."/>
            <person name="Freeling M."/>
            <person name="Gingle A.R."/>
            <person name="Hash C.T."/>
            <person name="Keller B."/>
            <person name="Klein P."/>
            <person name="Kresovich S."/>
            <person name="McCann M.C."/>
            <person name="Ming R."/>
            <person name="Peterson D.G."/>
            <person name="Mehboob-ur-Rahman"/>
            <person name="Ware D."/>
            <person name="Westhoff P."/>
            <person name="Mayer K.F."/>
            <person name="Messing J."/>
            <person name="Rokhsar D.S."/>
        </authorList>
    </citation>
    <scope>NUCLEOTIDE SEQUENCE [LARGE SCALE GENOMIC DNA]</scope>
    <source>
        <strain evidence="2">cv. BTx623</strain>
    </source>
</reference>
<dbReference type="InParanoid" id="A0A1Z5S6U1"/>
<proteinExistence type="predicted"/>
<sequence>MRRGRKEASRRNACARTYPLGKMVGPLLGRDPRERRIVNVDGQAIGSNVINIISLDCRFQMKSLAVAAHSACNSI</sequence>
<evidence type="ECO:0000313" key="1">
    <source>
        <dbReference type="EMBL" id="OQU91638.1"/>
    </source>
</evidence>
<dbReference type="Gramene" id="OQU91638">
    <property type="protein sequence ID" value="OQU91638"/>
    <property type="gene ID" value="SORBI_3001G220250"/>
</dbReference>
<dbReference type="EMBL" id="CM000760">
    <property type="protein sequence ID" value="OQU91638.1"/>
    <property type="molecule type" value="Genomic_DNA"/>
</dbReference>